<name>A0A8X6NSL1_NEPPI</name>
<protein>
    <submittedName>
        <fullName evidence="1">Uncharacterized protein</fullName>
    </submittedName>
</protein>
<keyword evidence="2" id="KW-1185">Reference proteome</keyword>
<gene>
    <name evidence="1" type="ORF">NPIL_172941</name>
</gene>
<evidence type="ECO:0000313" key="2">
    <source>
        <dbReference type="Proteomes" id="UP000887013"/>
    </source>
</evidence>
<comment type="caution">
    <text evidence="1">The sequence shown here is derived from an EMBL/GenBank/DDBJ whole genome shotgun (WGS) entry which is preliminary data.</text>
</comment>
<proteinExistence type="predicted"/>
<sequence>MEHPHVIPNERSPFKCYSCGRLGVINSTYSTCYFNFSRRTNAATNNANAHATETRSPRLTLINMKEDVHVQTQSRHIQLLGIRCARYSRIRDSSSRKPR</sequence>
<organism evidence="1 2">
    <name type="scientific">Nephila pilipes</name>
    <name type="common">Giant wood spider</name>
    <name type="synonym">Nephila maculata</name>
    <dbReference type="NCBI Taxonomy" id="299642"/>
    <lineage>
        <taxon>Eukaryota</taxon>
        <taxon>Metazoa</taxon>
        <taxon>Ecdysozoa</taxon>
        <taxon>Arthropoda</taxon>
        <taxon>Chelicerata</taxon>
        <taxon>Arachnida</taxon>
        <taxon>Araneae</taxon>
        <taxon>Araneomorphae</taxon>
        <taxon>Entelegynae</taxon>
        <taxon>Araneoidea</taxon>
        <taxon>Nephilidae</taxon>
        <taxon>Nephila</taxon>
    </lineage>
</organism>
<evidence type="ECO:0000313" key="1">
    <source>
        <dbReference type="EMBL" id="GFT32488.1"/>
    </source>
</evidence>
<dbReference type="Proteomes" id="UP000887013">
    <property type="component" value="Unassembled WGS sequence"/>
</dbReference>
<accession>A0A8X6NSL1</accession>
<reference evidence="1" key="1">
    <citation type="submission" date="2020-08" db="EMBL/GenBank/DDBJ databases">
        <title>Multicomponent nature underlies the extraordinary mechanical properties of spider dragline silk.</title>
        <authorList>
            <person name="Kono N."/>
            <person name="Nakamura H."/>
            <person name="Mori M."/>
            <person name="Yoshida Y."/>
            <person name="Ohtoshi R."/>
            <person name="Malay A.D."/>
            <person name="Moran D.A.P."/>
            <person name="Tomita M."/>
            <person name="Numata K."/>
            <person name="Arakawa K."/>
        </authorList>
    </citation>
    <scope>NUCLEOTIDE SEQUENCE</scope>
</reference>
<dbReference type="AlphaFoldDB" id="A0A8X6NSL1"/>
<dbReference type="EMBL" id="BMAW01061699">
    <property type="protein sequence ID" value="GFT32488.1"/>
    <property type="molecule type" value="Genomic_DNA"/>
</dbReference>